<keyword evidence="3" id="KW-1185">Reference proteome</keyword>
<dbReference type="Proteomes" id="UP000053477">
    <property type="component" value="Unassembled WGS sequence"/>
</dbReference>
<evidence type="ECO:0000313" key="3">
    <source>
        <dbReference type="Proteomes" id="UP000053477"/>
    </source>
</evidence>
<feature type="compositionally biased region" description="Low complexity" evidence="1">
    <location>
        <begin position="13"/>
        <end position="22"/>
    </location>
</feature>
<proteinExistence type="predicted"/>
<organism evidence="2 3">
    <name type="scientific">Schizopora paradoxa</name>
    <dbReference type="NCBI Taxonomy" id="27342"/>
    <lineage>
        <taxon>Eukaryota</taxon>
        <taxon>Fungi</taxon>
        <taxon>Dikarya</taxon>
        <taxon>Basidiomycota</taxon>
        <taxon>Agaricomycotina</taxon>
        <taxon>Agaricomycetes</taxon>
        <taxon>Hymenochaetales</taxon>
        <taxon>Schizoporaceae</taxon>
        <taxon>Schizopora</taxon>
    </lineage>
</organism>
<feature type="region of interest" description="Disordered" evidence="1">
    <location>
        <begin position="1"/>
        <end position="38"/>
    </location>
</feature>
<feature type="region of interest" description="Disordered" evidence="1">
    <location>
        <begin position="56"/>
        <end position="75"/>
    </location>
</feature>
<sequence length="200" mass="21808">MAVTISLPPRSTPSPDVSSPSSTLIDSDHSAPSSPGLIASSWQASGIYVPVHKRRQGVQSSASSPAMSTFELEPDTRRPTYTREALLQIARSPFVPLAPSSELLHAFPSIIRAHGRGIDQALVMSTGMRPSKSFHKYGHWEHRSESKGNAQHGRSRSSYGRNNKRGASPRFTYSNSDQSDRDSVHDLSSGSDNESAWRAH</sequence>
<dbReference type="InParanoid" id="A0A0H2R507"/>
<feature type="compositionally biased region" description="Polar residues" evidence="1">
    <location>
        <begin position="57"/>
        <end position="67"/>
    </location>
</feature>
<feature type="region of interest" description="Disordered" evidence="1">
    <location>
        <begin position="138"/>
        <end position="200"/>
    </location>
</feature>
<protein>
    <submittedName>
        <fullName evidence="2">Uncharacterized protein</fullName>
    </submittedName>
</protein>
<name>A0A0H2R507_9AGAM</name>
<gene>
    <name evidence="2" type="ORF">SCHPADRAFT_933092</name>
</gene>
<evidence type="ECO:0000313" key="2">
    <source>
        <dbReference type="EMBL" id="KLO06397.1"/>
    </source>
</evidence>
<accession>A0A0H2R507</accession>
<evidence type="ECO:0000256" key="1">
    <source>
        <dbReference type="SAM" id="MobiDB-lite"/>
    </source>
</evidence>
<dbReference type="EMBL" id="KQ086210">
    <property type="protein sequence ID" value="KLO06397.1"/>
    <property type="molecule type" value="Genomic_DNA"/>
</dbReference>
<dbReference type="AlphaFoldDB" id="A0A0H2R507"/>
<reference evidence="2 3" key="1">
    <citation type="submission" date="2015-04" db="EMBL/GenBank/DDBJ databases">
        <title>Complete genome sequence of Schizopora paradoxa KUC8140, a cosmopolitan wood degrader in East Asia.</title>
        <authorList>
            <consortium name="DOE Joint Genome Institute"/>
            <person name="Min B."/>
            <person name="Park H."/>
            <person name="Jang Y."/>
            <person name="Kim J.-J."/>
            <person name="Kim K.H."/>
            <person name="Pangilinan J."/>
            <person name="Lipzen A."/>
            <person name="Riley R."/>
            <person name="Grigoriev I.V."/>
            <person name="Spatafora J.W."/>
            <person name="Choi I.-G."/>
        </authorList>
    </citation>
    <scope>NUCLEOTIDE SEQUENCE [LARGE SCALE GENOMIC DNA]</scope>
    <source>
        <strain evidence="2 3">KUC8140</strain>
    </source>
</reference>